<dbReference type="RefSeq" id="WP_259871260.1">
    <property type="nucleotide sequence ID" value="NZ_JAMQJZ010000001.1"/>
</dbReference>
<reference evidence="2" key="1">
    <citation type="submission" date="2022-06" db="EMBL/GenBank/DDBJ databases">
        <title>Aquibacillus sp. a new bacterium isolated from soil saline samples.</title>
        <authorList>
            <person name="Galisteo C."/>
            <person name="De La Haba R."/>
            <person name="Sanchez-Porro C."/>
            <person name="Ventosa A."/>
        </authorList>
    </citation>
    <scope>NUCLEOTIDE SEQUENCE</scope>
    <source>
        <strain evidence="2">JCM 12387</strain>
    </source>
</reference>
<protein>
    <submittedName>
        <fullName evidence="2">SAM-dependent methyltransferase</fullName>
    </submittedName>
</protein>
<dbReference type="GO" id="GO:0032259">
    <property type="term" value="P:methylation"/>
    <property type="evidence" value="ECO:0007669"/>
    <property type="project" value="UniProtKB-KW"/>
</dbReference>
<sequence length="203" mass="24441">MLERNYDKYLHIETSKYSETFDHSNVHYHRYEPTPYSALQVLFEHHKIVSSDRIVDFGCGKGRLIFFIHYFYQATVIGIEMNQSFYESARNNSLSYIRQNQLVKHDNIHLYHCLAEGYQINENDNKFYFFNPFTVQIFMRIINNILRSVEKNPREIELIIYYGSDDYVYFLNYQTTFSLKQEIAVPILVDSNPYERFLVYRLG</sequence>
<organism evidence="2 3">
    <name type="scientific">Aquibacillus koreensis</name>
    <dbReference type="NCBI Taxonomy" id="279446"/>
    <lineage>
        <taxon>Bacteria</taxon>
        <taxon>Bacillati</taxon>
        <taxon>Bacillota</taxon>
        <taxon>Bacilli</taxon>
        <taxon>Bacillales</taxon>
        <taxon>Bacillaceae</taxon>
        <taxon>Aquibacillus</taxon>
    </lineage>
</organism>
<feature type="domain" description="Methyltransferase" evidence="1">
    <location>
        <begin position="49"/>
        <end position="97"/>
    </location>
</feature>
<evidence type="ECO:0000259" key="1">
    <source>
        <dbReference type="Pfam" id="PF13679"/>
    </source>
</evidence>
<dbReference type="GO" id="GO:0008168">
    <property type="term" value="F:methyltransferase activity"/>
    <property type="evidence" value="ECO:0007669"/>
    <property type="project" value="UniProtKB-KW"/>
</dbReference>
<dbReference type="SUPFAM" id="SSF53335">
    <property type="entry name" value="S-adenosyl-L-methionine-dependent methyltransferases"/>
    <property type="match status" value="1"/>
</dbReference>
<evidence type="ECO:0000313" key="3">
    <source>
        <dbReference type="Proteomes" id="UP001145072"/>
    </source>
</evidence>
<dbReference type="InterPro" id="IPR025714">
    <property type="entry name" value="Methyltranfer_dom"/>
</dbReference>
<gene>
    <name evidence="2" type="ORF">NC661_00855</name>
</gene>
<accession>A0A9X3WK89</accession>
<keyword evidence="2" id="KW-0808">Transferase</keyword>
<dbReference type="EMBL" id="JAMQJZ010000001">
    <property type="protein sequence ID" value="MDC3418934.1"/>
    <property type="molecule type" value="Genomic_DNA"/>
</dbReference>
<dbReference type="InterPro" id="IPR029063">
    <property type="entry name" value="SAM-dependent_MTases_sf"/>
</dbReference>
<evidence type="ECO:0000313" key="2">
    <source>
        <dbReference type="EMBL" id="MDC3418934.1"/>
    </source>
</evidence>
<name>A0A9X3WK89_9BACI</name>
<proteinExistence type="predicted"/>
<dbReference type="CDD" id="cd02440">
    <property type="entry name" value="AdoMet_MTases"/>
    <property type="match status" value="1"/>
</dbReference>
<comment type="caution">
    <text evidence="2">The sequence shown here is derived from an EMBL/GenBank/DDBJ whole genome shotgun (WGS) entry which is preliminary data.</text>
</comment>
<keyword evidence="3" id="KW-1185">Reference proteome</keyword>
<dbReference type="Pfam" id="PF13679">
    <property type="entry name" value="Methyltransf_32"/>
    <property type="match status" value="1"/>
</dbReference>
<dbReference type="AlphaFoldDB" id="A0A9X3WK89"/>
<keyword evidence="2" id="KW-0489">Methyltransferase</keyword>
<dbReference type="Gene3D" id="3.40.50.150">
    <property type="entry name" value="Vaccinia Virus protein VP39"/>
    <property type="match status" value="1"/>
</dbReference>
<dbReference type="Proteomes" id="UP001145072">
    <property type="component" value="Unassembled WGS sequence"/>
</dbReference>